<dbReference type="InterPro" id="IPR051179">
    <property type="entry name" value="WD_repeat_multifunction"/>
</dbReference>
<evidence type="ECO:0000256" key="3">
    <source>
        <dbReference type="ARBA" id="ARBA00022574"/>
    </source>
</evidence>
<dbReference type="EMBL" id="CM026429">
    <property type="protein sequence ID" value="KAG0565070.1"/>
    <property type="molecule type" value="Genomic_DNA"/>
</dbReference>
<keyword evidence="2" id="KW-0963">Cytoplasm</keyword>
<gene>
    <name evidence="6" type="ORF">KC19_8G160900</name>
    <name evidence="7" type="ORF">KC19_8G161300</name>
    <name evidence="8" type="ORF">KC19_8G161700</name>
</gene>
<keyword evidence="3 5" id="KW-0853">WD repeat</keyword>
<dbReference type="PROSITE" id="PS00678">
    <property type="entry name" value="WD_REPEATS_1"/>
    <property type="match status" value="2"/>
</dbReference>
<evidence type="ECO:0000313" key="9">
    <source>
        <dbReference type="Proteomes" id="UP000822688"/>
    </source>
</evidence>
<comment type="subcellular location">
    <subcellularLocation>
        <location evidence="1">Cytoplasm</location>
    </subcellularLocation>
</comment>
<dbReference type="PRINTS" id="PR00320">
    <property type="entry name" value="GPROTEINBRPT"/>
</dbReference>
<dbReference type="SUPFAM" id="SSF50998">
    <property type="entry name" value="Quinoprotein alcohol dehydrogenase-like"/>
    <property type="match status" value="1"/>
</dbReference>
<dbReference type="PANTHER" id="PTHR19857:SF8">
    <property type="entry name" value="ANGIO-ASSOCIATED MIGRATORY CELL PROTEIN"/>
    <property type="match status" value="1"/>
</dbReference>
<proteinExistence type="predicted"/>
<evidence type="ECO:0000313" key="6">
    <source>
        <dbReference type="EMBL" id="KAG0565066.1"/>
    </source>
</evidence>
<feature type="repeat" description="WD" evidence="5">
    <location>
        <begin position="173"/>
        <end position="214"/>
    </location>
</feature>
<keyword evidence="9" id="KW-1185">Reference proteome</keyword>
<protein>
    <recommendedName>
        <fullName evidence="10">Angio-associated migratory cell protein</fullName>
    </recommendedName>
</protein>
<evidence type="ECO:0000256" key="1">
    <source>
        <dbReference type="ARBA" id="ARBA00004496"/>
    </source>
</evidence>
<feature type="repeat" description="WD" evidence="5">
    <location>
        <begin position="131"/>
        <end position="172"/>
    </location>
</feature>
<keyword evidence="4" id="KW-0677">Repeat</keyword>
<dbReference type="SMART" id="SM00320">
    <property type="entry name" value="WD40"/>
    <property type="match status" value="8"/>
</dbReference>
<name>A0A8T0H163_CERPU</name>
<evidence type="ECO:0000313" key="8">
    <source>
        <dbReference type="EMBL" id="KAG0565074.1"/>
    </source>
</evidence>
<dbReference type="InterPro" id="IPR019775">
    <property type="entry name" value="WD40_repeat_CS"/>
</dbReference>
<reference evidence="7" key="1">
    <citation type="submission" date="2020-06" db="EMBL/GenBank/DDBJ databases">
        <title>WGS assembly of Ceratodon purpureus strain R40.</title>
        <authorList>
            <person name="Carey S.B."/>
            <person name="Jenkins J."/>
            <person name="Shu S."/>
            <person name="Lovell J.T."/>
            <person name="Sreedasyam A."/>
            <person name="Maumus F."/>
            <person name="Tiley G.P."/>
            <person name="Fernandez-Pozo N."/>
            <person name="Barry K."/>
            <person name="Chen C."/>
            <person name="Wang M."/>
            <person name="Lipzen A."/>
            <person name="Daum C."/>
            <person name="Saski C.A."/>
            <person name="Payton A.C."/>
            <person name="Mcbreen J.C."/>
            <person name="Conrad R.E."/>
            <person name="Kollar L.M."/>
            <person name="Olsson S."/>
            <person name="Huttunen S."/>
            <person name="Landis J.B."/>
            <person name="Wickett N.J."/>
            <person name="Johnson M.G."/>
            <person name="Rensing S.A."/>
            <person name="Grimwood J."/>
            <person name="Schmutz J."/>
            <person name="Mcdaniel S.F."/>
        </authorList>
    </citation>
    <scope>NUCLEOTIDE SEQUENCE</scope>
    <source>
        <strain evidence="7">R40</strain>
    </source>
</reference>
<evidence type="ECO:0000256" key="2">
    <source>
        <dbReference type="ARBA" id="ARBA00022490"/>
    </source>
</evidence>
<dbReference type="Gene3D" id="2.130.10.10">
    <property type="entry name" value="YVTN repeat-like/Quinoprotein amine dehydrogenase"/>
    <property type="match status" value="1"/>
</dbReference>
<dbReference type="GO" id="GO:0005737">
    <property type="term" value="C:cytoplasm"/>
    <property type="evidence" value="ECO:0007669"/>
    <property type="project" value="UniProtKB-SubCell"/>
</dbReference>
<comment type="caution">
    <text evidence="7">The sequence shown here is derived from an EMBL/GenBank/DDBJ whole genome shotgun (WGS) entry which is preliminary data.</text>
</comment>
<dbReference type="PROSITE" id="PS50294">
    <property type="entry name" value="WD_REPEATS_REGION"/>
    <property type="match status" value="4"/>
</dbReference>
<feature type="repeat" description="WD" evidence="5">
    <location>
        <begin position="89"/>
        <end position="130"/>
    </location>
</feature>
<feature type="repeat" description="WD" evidence="5">
    <location>
        <begin position="46"/>
        <end position="88"/>
    </location>
</feature>
<evidence type="ECO:0000313" key="7">
    <source>
        <dbReference type="EMBL" id="KAG0565070.1"/>
    </source>
</evidence>
<organism evidence="7 9">
    <name type="scientific">Ceratodon purpureus</name>
    <name type="common">Fire moss</name>
    <name type="synonym">Dicranum purpureum</name>
    <dbReference type="NCBI Taxonomy" id="3225"/>
    <lineage>
        <taxon>Eukaryota</taxon>
        <taxon>Viridiplantae</taxon>
        <taxon>Streptophyta</taxon>
        <taxon>Embryophyta</taxon>
        <taxon>Bryophyta</taxon>
        <taxon>Bryophytina</taxon>
        <taxon>Bryopsida</taxon>
        <taxon>Dicranidae</taxon>
        <taxon>Pseudoditrichales</taxon>
        <taxon>Ditrichaceae</taxon>
        <taxon>Ceratodon</taxon>
    </lineage>
</organism>
<dbReference type="PANTHER" id="PTHR19857">
    <property type="entry name" value="MITOCHONDRIAL DIVISION PROTEIN 1-RELATED"/>
    <property type="match status" value="1"/>
</dbReference>
<dbReference type="InterPro" id="IPR015943">
    <property type="entry name" value="WD40/YVTN_repeat-like_dom_sf"/>
</dbReference>
<evidence type="ECO:0000256" key="4">
    <source>
        <dbReference type="ARBA" id="ARBA00022737"/>
    </source>
</evidence>
<dbReference type="PROSITE" id="PS50082">
    <property type="entry name" value="WD_REPEATS_2"/>
    <property type="match status" value="6"/>
</dbReference>
<evidence type="ECO:0008006" key="10">
    <source>
        <dbReference type="Google" id="ProtNLM"/>
    </source>
</evidence>
<sequence length="376" mass="40944">MNHNVIINVIDVDNEEQHNDVINDSDEELLDVKTNLESEDNSLHTFWGHVGPVQAVACDYSNAGLIASGSEDDLVYLWQVGSEDLHLKLQGHTDTVSSLEFSHDGCLLASGGYDGIVNIWESSTGTLKHKLEGPSGTVEWLQWHPKGHLVLAGSDDFTAWLWNADEGTSMQVFHGHSGPVTCGGFTPDGKLICTGSEDESLRVWNPRSGETVHVVQGRHFHCGIITCVGFTDDSSIAMVGAQDAKASLVKIQTGEVVGSFTEHLDAVTCGSILSPMPFAATGDLDGRLMIWDMHTFAVRNICEHEGEVLQCLWSQESQLVYSGCADGKVRVWDHRTGACERVFHGHTDRIQSLAVAQNGRIVISGSDDCSCRVFEV</sequence>
<dbReference type="InterPro" id="IPR011047">
    <property type="entry name" value="Quinoprotein_ADH-like_sf"/>
</dbReference>
<evidence type="ECO:0000256" key="5">
    <source>
        <dbReference type="PROSITE-ProRule" id="PRU00221"/>
    </source>
</evidence>
<dbReference type="InterPro" id="IPR020472">
    <property type="entry name" value="WD40_PAC1"/>
</dbReference>
<dbReference type="InterPro" id="IPR001680">
    <property type="entry name" value="WD40_rpt"/>
</dbReference>
<feature type="repeat" description="WD" evidence="5">
    <location>
        <begin position="343"/>
        <end position="376"/>
    </location>
</feature>
<dbReference type="AlphaFoldDB" id="A0A8T0H163"/>
<dbReference type="CDD" id="cd00200">
    <property type="entry name" value="WD40"/>
    <property type="match status" value="1"/>
</dbReference>
<dbReference type="Pfam" id="PF00400">
    <property type="entry name" value="WD40"/>
    <property type="match status" value="7"/>
</dbReference>
<dbReference type="Proteomes" id="UP000822688">
    <property type="component" value="Chromosome 8"/>
</dbReference>
<accession>A0A8T0H163</accession>
<dbReference type="EMBL" id="CM026429">
    <property type="protein sequence ID" value="KAG0565066.1"/>
    <property type="molecule type" value="Genomic_DNA"/>
</dbReference>
<dbReference type="FunFam" id="2.130.10.10:FF:000074">
    <property type="entry name" value="Angio-associated migratory cell protein-like protein"/>
    <property type="match status" value="1"/>
</dbReference>
<dbReference type="EMBL" id="CM026429">
    <property type="protein sequence ID" value="KAG0565074.1"/>
    <property type="molecule type" value="Genomic_DNA"/>
</dbReference>
<feature type="repeat" description="WD" evidence="5">
    <location>
        <begin position="301"/>
        <end position="342"/>
    </location>
</feature>